<accession>A0A816FE05</accession>
<dbReference type="EMBL" id="CAJOBJ010080939">
    <property type="protein sequence ID" value="CAF4500705.1"/>
    <property type="molecule type" value="Genomic_DNA"/>
</dbReference>
<comment type="caution">
    <text evidence="1">The sequence shown here is derived from an EMBL/GenBank/DDBJ whole genome shotgun (WGS) entry which is preliminary data.</text>
</comment>
<gene>
    <name evidence="2" type="ORF">GIL414_LOCUS34705</name>
    <name evidence="1" type="ORF">KQP761_LOCUS31889</name>
</gene>
<dbReference type="SUPFAM" id="SSF52266">
    <property type="entry name" value="SGNH hydrolase"/>
    <property type="match status" value="1"/>
</dbReference>
<reference evidence="1" key="1">
    <citation type="submission" date="2021-02" db="EMBL/GenBank/DDBJ databases">
        <authorList>
            <person name="Nowell W R."/>
        </authorList>
    </citation>
    <scope>NUCLEOTIDE SEQUENCE</scope>
</reference>
<evidence type="ECO:0000313" key="3">
    <source>
        <dbReference type="Proteomes" id="UP000663834"/>
    </source>
</evidence>
<organism evidence="1 3">
    <name type="scientific">Rotaria magnacalcarata</name>
    <dbReference type="NCBI Taxonomy" id="392030"/>
    <lineage>
        <taxon>Eukaryota</taxon>
        <taxon>Metazoa</taxon>
        <taxon>Spiralia</taxon>
        <taxon>Gnathifera</taxon>
        <taxon>Rotifera</taxon>
        <taxon>Eurotatoria</taxon>
        <taxon>Bdelloidea</taxon>
        <taxon>Philodinida</taxon>
        <taxon>Philodinidae</taxon>
        <taxon>Rotaria</taxon>
    </lineage>
</organism>
<dbReference type="EMBL" id="CAJNOW010017779">
    <property type="protein sequence ID" value="CAF1660322.1"/>
    <property type="molecule type" value="Genomic_DNA"/>
</dbReference>
<dbReference type="Proteomes" id="UP000663834">
    <property type="component" value="Unassembled WGS sequence"/>
</dbReference>
<name>A0A816FE05_9BILA</name>
<evidence type="ECO:0000313" key="1">
    <source>
        <dbReference type="EMBL" id="CAF1660322.1"/>
    </source>
</evidence>
<evidence type="ECO:0000313" key="2">
    <source>
        <dbReference type="EMBL" id="CAF4500705.1"/>
    </source>
</evidence>
<dbReference type="OrthoDB" id="10059680at2759"/>
<proteinExistence type="predicted"/>
<protein>
    <submittedName>
        <fullName evidence="1">Uncharacterized protein</fullName>
    </submittedName>
</protein>
<dbReference type="AlphaFoldDB" id="A0A816FE05"/>
<sequence length="374" mass="44021">MDFCIYYRIKNFLLLNPKEIIGDDLMFQRIVDYFSEMMNATYKIPKIKNDRSIATCKDCPAITMSQLDIFRIFNNLTILFIGDSSIRTLYRDFTKLFSTNRLLENTEATIQHGEYKTMPGEQRLLTGGARGTGTYKDIREYFCEFSSTRLIYIHLPTAIGKSALKNINYLEKLTNCTCIHAVILSSYHGDLNFAKLAKSALPFDTILNDFNDSLRNICYRLVEICLNKIDQHQDFIWMGPYPPNLKLNDEQQYQFNQIIDHTNKIVRQHDFYIFDRYSYWRQTHNDLLLTNSHYFAPKAVRLMTQMLAEMIGNKWKRSIVMKTPRPPIQMRPTPLQIQDLKSSSSSQTLKWPTPIFFKKRNNPIDYQKKKIINK</sequence>
<dbReference type="Proteomes" id="UP000681720">
    <property type="component" value="Unassembled WGS sequence"/>
</dbReference>